<dbReference type="PANTHER" id="PTHR13878">
    <property type="entry name" value="GULONOLACTONE OXIDASE"/>
    <property type="match status" value="1"/>
</dbReference>
<gene>
    <name evidence="10" type="ORF">VNO78_03376</name>
</gene>
<comment type="catalytic activity">
    <reaction evidence="7">
        <text>N(6)-dimethylallyladenine + A + H2O = 3-methyl-2-butenal + adenine + AH2</text>
        <dbReference type="Rhea" id="RHEA:13625"/>
        <dbReference type="ChEBI" id="CHEBI:13193"/>
        <dbReference type="ChEBI" id="CHEBI:15377"/>
        <dbReference type="ChEBI" id="CHEBI:15825"/>
        <dbReference type="ChEBI" id="CHEBI:16708"/>
        <dbReference type="ChEBI" id="CHEBI:17499"/>
        <dbReference type="ChEBI" id="CHEBI:17660"/>
        <dbReference type="EC" id="1.5.99.12"/>
    </reaction>
</comment>
<dbReference type="InterPro" id="IPR015345">
    <property type="entry name" value="Cytokinin_DH_FAD/cytokin-bd"/>
</dbReference>
<protein>
    <recommendedName>
        <fullName evidence="3">cytokinin dehydrogenase</fullName>
        <ecNumber evidence="3">1.5.99.12</ecNumber>
    </recommendedName>
</protein>
<dbReference type="Gene3D" id="3.40.462.10">
    <property type="entry name" value="FAD-linked oxidases, C-terminal domain"/>
    <property type="match status" value="1"/>
</dbReference>
<evidence type="ECO:0000256" key="2">
    <source>
        <dbReference type="ARBA" id="ARBA00005466"/>
    </source>
</evidence>
<dbReference type="GO" id="GO:0019139">
    <property type="term" value="F:cytokinin dehydrogenase activity"/>
    <property type="evidence" value="ECO:0007669"/>
    <property type="project" value="UniProtKB-EC"/>
</dbReference>
<proteinExistence type="inferred from homology"/>
<feature type="chain" id="PRO_5042905765" description="cytokinin dehydrogenase" evidence="8">
    <location>
        <begin position="25"/>
        <end position="401"/>
    </location>
</feature>
<dbReference type="InterPro" id="IPR016166">
    <property type="entry name" value="FAD-bd_PCMH"/>
</dbReference>
<keyword evidence="5" id="KW-0274">FAD</keyword>
<feature type="signal peptide" evidence="8">
    <location>
        <begin position="1"/>
        <end position="24"/>
    </location>
</feature>
<dbReference type="InterPro" id="IPR016169">
    <property type="entry name" value="FAD-bd_PCMH_sub2"/>
</dbReference>
<dbReference type="PANTHER" id="PTHR13878:SF115">
    <property type="entry name" value="CYTOKININ DEHYDROGENASE"/>
    <property type="match status" value="1"/>
</dbReference>
<evidence type="ECO:0000256" key="8">
    <source>
        <dbReference type="SAM" id="SignalP"/>
    </source>
</evidence>
<keyword evidence="6" id="KW-0560">Oxidoreductase</keyword>
<dbReference type="AlphaFoldDB" id="A0AAN9XWL9"/>
<dbReference type="InterPro" id="IPR006094">
    <property type="entry name" value="Oxid_FAD_bind_N"/>
</dbReference>
<dbReference type="EC" id="1.5.99.12" evidence="3"/>
<dbReference type="Pfam" id="PF09265">
    <property type="entry name" value="Cytokin-bind"/>
    <property type="match status" value="1"/>
</dbReference>
<comment type="caution">
    <text evidence="10">The sequence shown here is derived from an EMBL/GenBank/DDBJ whole genome shotgun (WGS) entry which is preliminary data.</text>
</comment>
<keyword evidence="8" id="KW-0732">Signal</keyword>
<dbReference type="EMBL" id="JAYMYS010000001">
    <property type="protein sequence ID" value="KAK7411932.1"/>
    <property type="molecule type" value="Genomic_DNA"/>
</dbReference>
<accession>A0AAN9XWL9</accession>
<evidence type="ECO:0000313" key="10">
    <source>
        <dbReference type="EMBL" id="KAK7411932.1"/>
    </source>
</evidence>
<evidence type="ECO:0000259" key="9">
    <source>
        <dbReference type="PROSITE" id="PS51387"/>
    </source>
</evidence>
<reference evidence="10 11" key="1">
    <citation type="submission" date="2024-01" db="EMBL/GenBank/DDBJ databases">
        <title>The genomes of 5 underutilized Papilionoideae crops provide insights into root nodulation and disease resistanc.</title>
        <authorList>
            <person name="Jiang F."/>
        </authorList>
    </citation>
    <scope>NUCLEOTIDE SEQUENCE [LARGE SCALE GENOMIC DNA]</scope>
    <source>
        <strain evidence="10">DUOXIRENSHENG_FW03</strain>
        <tissue evidence="10">Leaves</tissue>
    </source>
</reference>
<dbReference type="SUPFAM" id="SSF56176">
    <property type="entry name" value="FAD-binding/transporter-associated domain-like"/>
    <property type="match status" value="1"/>
</dbReference>
<dbReference type="Pfam" id="PF01565">
    <property type="entry name" value="FAD_binding_4"/>
    <property type="match status" value="1"/>
</dbReference>
<keyword evidence="4" id="KW-0285">Flavoprotein</keyword>
<feature type="domain" description="FAD-binding PCMH-type" evidence="9">
    <location>
        <begin position="54"/>
        <end position="237"/>
    </location>
</feature>
<dbReference type="Proteomes" id="UP001386955">
    <property type="component" value="Unassembled WGS sequence"/>
</dbReference>
<evidence type="ECO:0000256" key="6">
    <source>
        <dbReference type="ARBA" id="ARBA00023002"/>
    </source>
</evidence>
<keyword evidence="11" id="KW-1185">Reference proteome</keyword>
<evidence type="ECO:0000256" key="3">
    <source>
        <dbReference type="ARBA" id="ARBA00011928"/>
    </source>
</evidence>
<dbReference type="SUPFAM" id="SSF55103">
    <property type="entry name" value="FAD-linked oxidases, C-terminal domain"/>
    <property type="match status" value="1"/>
</dbReference>
<evidence type="ECO:0000256" key="1">
    <source>
        <dbReference type="ARBA" id="ARBA00001974"/>
    </source>
</evidence>
<evidence type="ECO:0000256" key="7">
    <source>
        <dbReference type="ARBA" id="ARBA00048224"/>
    </source>
</evidence>
<dbReference type="GO" id="GO:0071949">
    <property type="term" value="F:FAD binding"/>
    <property type="evidence" value="ECO:0007669"/>
    <property type="project" value="InterPro"/>
</dbReference>
<dbReference type="Gene3D" id="3.30.465.10">
    <property type="match status" value="1"/>
</dbReference>
<dbReference type="InterPro" id="IPR016170">
    <property type="entry name" value="Cytok_DH_C_sf"/>
</dbReference>
<dbReference type="Gene3D" id="3.30.43.10">
    <property type="entry name" value="Uridine Diphospho-n-acetylenolpyruvylglucosamine Reductase, domain 2"/>
    <property type="match status" value="1"/>
</dbReference>
<evidence type="ECO:0000256" key="5">
    <source>
        <dbReference type="ARBA" id="ARBA00022827"/>
    </source>
</evidence>
<comment type="cofactor">
    <cofactor evidence="1">
        <name>FAD</name>
        <dbReference type="ChEBI" id="CHEBI:57692"/>
    </cofactor>
</comment>
<sequence length="401" mass="44817">MANNIAFCIAMAFIVLCSTVSTQAQYNLPEELAKKLNRNNETLSIASTDYGNIFHQTPWAVLEPSLVSDISSLINYSNSLSTPFTIAQRGQAHSTKGQANAPHGVVVNMTNFKRYGSRISVPHCDVNSETGCYADVGSEQVWIDLLRKTLEYGLTPLAWTDYINLSIGGTLSNAGISGQAFRHGPQISNVLEMDVITGKGDFVTCSKKKNSEIYYAVLGGLGQFGVITRARIVLGPAPTMANQEYLVSYSKRNETIIADFVQGMIILNHPPVDLSFYQESDQQRINSLITQNDLIYYVEIVKYYDNTTQAHIKEDVEYLVKGLNYIPTFRFERDNTYEEFMNRYGGIRALDRSPSASNPWLDMLVPSSRILDINEGVYKNIILKNNITGSTYLCFPVNRNK</sequence>
<comment type="similarity">
    <text evidence="2">Belongs to the oxygen-dependent FAD-linked oxidoreductase family.</text>
</comment>
<organism evidence="10 11">
    <name type="scientific">Psophocarpus tetragonolobus</name>
    <name type="common">Winged bean</name>
    <name type="synonym">Dolichos tetragonolobus</name>
    <dbReference type="NCBI Taxonomy" id="3891"/>
    <lineage>
        <taxon>Eukaryota</taxon>
        <taxon>Viridiplantae</taxon>
        <taxon>Streptophyta</taxon>
        <taxon>Embryophyta</taxon>
        <taxon>Tracheophyta</taxon>
        <taxon>Spermatophyta</taxon>
        <taxon>Magnoliopsida</taxon>
        <taxon>eudicotyledons</taxon>
        <taxon>Gunneridae</taxon>
        <taxon>Pentapetalae</taxon>
        <taxon>rosids</taxon>
        <taxon>fabids</taxon>
        <taxon>Fabales</taxon>
        <taxon>Fabaceae</taxon>
        <taxon>Papilionoideae</taxon>
        <taxon>50 kb inversion clade</taxon>
        <taxon>NPAAA clade</taxon>
        <taxon>indigoferoid/millettioid clade</taxon>
        <taxon>Phaseoleae</taxon>
        <taxon>Psophocarpus</taxon>
    </lineage>
</organism>
<dbReference type="InterPro" id="IPR016164">
    <property type="entry name" value="FAD-linked_Oxase-like_C"/>
</dbReference>
<name>A0AAN9XWL9_PSOTE</name>
<dbReference type="InterPro" id="IPR036318">
    <property type="entry name" value="FAD-bd_PCMH-like_sf"/>
</dbReference>
<dbReference type="InterPro" id="IPR050432">
    <property type="entry name" value="FAD-linked_Oxidoreductases_BP"/>
</dbReference>
<dbReference type="PROSITE" id="PS51387">
    <property type="entry name" value="FAD_PCMH"/>
    <property type="match status" value="1"/>
</dbReference>
<dbReference type="GO" id="GO:0009690">
    <property type="term" value="P:cytokinin metabolic process"/>
    <property type="evidence" value="ECO:0007669"/>
    <property type="project" value="InterPro"/>
</dbReference>
<evidence type="ECO:0000256" key="4">
    <source>
        <dbReference type="ARBA" id="ARBA00022630"/>
    </source>
</evidence>
<dbReference type="InterPro" id="IPR016167">
    <property type="entry name" value="FAD-bd_PCMH_sub1"/>
</dbReference>
<evidence type="ECO:0000313" key="11">
    <source>
        <dbReference type="Proteomes" id="UP001386955"/>
    </source>
</evidence>